<dbReference type="GeneTree" id="ENSGT00390000007792"/>
<dbReference type="AlphaFoldDB" id="A0A5F8GC15"/>
<evidence type="ECO:0000313" key="2">
    <source>
        <dbReference type="Proteomes" id="UP000002280"/>
    </source>
</evidence>
<dbReference type="InParanoid" id="A0A5F8GC15"/>
<dbReference type="PANTHER" id="PTHR24192">
    <property type="entry name" value="ANKYRIN REPEAT DOMAIN 40"/>
    <property type="match status" value="1"/>
</dbReference>
<name>A0A5F8GC15_MONDO</name>
<dbReference type="InterPro" id="IPR039195">
    <property type="entry name" value="ANKRD40"/>
</dbReference>
<dbReference type="Bgee" id="ENSMODG00000038141">
    <property type="expression patterns" value="Expressed in forelimb bud and 10 other cell types or tissues"/>
</dbReference>
<reference evidence="1 2" key="1">
    <citation type="journal article" date="2007" name="Nature">
        <title>Genome of the marsupial Monodelphis domestica reveals innovation in non-coding sequences.</title>
        <authorList>
            <person name="Mikkelsen T.S."/>
            <person name="Wakefield M.J."/>
            <person name="Aken B."/>
            <person name="Amemiya C.T."/>
            <person name="Chang J.L."/>
            <person name="Duke S."/>
            <person name="Garber M."/>
            <person name="Gentles A.J."/>
            <person name="Goodstadt L."/>
            <person name="Heger A."/>
            <person name="Jurka J."/>
            <person name="Kamal M."/>
            <person name="Mauceli E."/>
            <person name="Searle S.M."/>
            <person name="Sharpe T."/>
            <person name="Baker M.L."/>
            <person name="Batzer M.A."/>
            <person name="Benos P.V."/>
            <person name="Belov K."/>
            <person name="Clamp M."/>
            <person name="Cook A."/>
            <person name="Cuff J."/>
            <person name="Das R."/>
            <person name="Davidow L."/>
            <person name="Deakin J.E."/>
            <person name="Fazzari M.J."/>
            <person name="Glass J.L."/>
            <person name="Grabherr M."/>
            <person name="Greally J.M."/>
            <person name="Gu W."/>
            <person name="Hore T.A."/>
            <person name="Huttley G.A."/>
            <person name="Kleber M."/>
            <person name="Jirtle R.L."/>
            <person name="Koina E."/>
            <person name="Lee J.T."/>
            <person name="Mahony S."/>
            <person name="Marra M.A."/>
            <person name="Miller R.D."/>
            <person name="Nicholls R.D."/>
            <person name="Oda M."/>
            <person name="Papenfuss A.T."/>
            <person name="Parra Z.E."/>
            <person name="Pollock D.D."/>
            <person name="Ray D.A."/>
            <person name="Schein J.E."/>
            <person name="Speed T.P."/>
            <person name="Thompson K."/>
            <person name="VandeBerg J.L."/>
            <person name="Wade C.M."/>
            <person name="Walker J.A."/>
            <person name="Waters P.D."/>
            <person name="Webber C."/>
            <person name="Weidman J.R."/>
            <person name="Xie X."/>
            <person name="Zody M.C."/>
            <person name="Baldwin J."/>
            <person name="Abdouelleil A."/>
            <person name="Abdulkadir J."/>
            <person name="Abebe A."/>
            <person name="Abera B."/>
            <person name="Abreu J."/>
            <person name="Acer S.C."/>
            <person name="Aftuck L."/>
            <person name="Alexander A."/>
            <person name="An P."/>
            <person name="Anderson E."/>
            <person name="Anderson S."/>
            <person name="Arachi H."/>
            <person name="Azer M."/>
            <person name="Bachantsang P."/>
            <person name="Barry A."/>
            <person name="Bayul T."/>
            <person name="Berlin A."/>
            <person name="Bessette D."/>
            <person name="Bloom T."/>
            <person name="Bloom T."/>
            <person name="Boguslavskiy L."/>
            <person name="Bonnet C."/>
            <person name="Boukhgalter B."/>
            <person name="Bourzgui I."/>
            <person name="Brown A."/>
            <person name="Cahill P."/>
            <person name="Channer S."/>
            <person name="Cheshatsang Y."/>
            <person name="Chuda L."/>
            <person name="Citroen M."/>
            <person name="Collymore A."/>
            <person name="Cooke P."/>
            <person name="Costello M."/>
            <person name="D'Aco K."/>
            <person name="Daza R."/>
            <person name="De Haan G."/>
            <person name="DeGray S."/>
            <person name="DeMaso C."/>
            <person name="Dhargay N."/>
            <person name="Dooley K."/>
            <person name="Dooley E."/>
            <person name="Doricent M."/>
            <person name="Dorje P."/>
            <person name="Dorjee K."/>
            <person name="Dupes A."/>
            <person name="Elong R."/>
            <person name="Falk J."/>
            <person name="Farina A."/>
            <person name="Faro S."/>
            <person name="Ferguson D."/>
            <person name="Fisher S."/>
            <person name="Foley C.D."/>
            <person name="Franke A."/>
            <person name="Friedrich D."/>
            <person name="Gadbois L."/>
            <person name="Gearin G."/>
            <person name="Gearin C.R."/>
            <person name="Giannoukos G."/>
            <person name="Goode T."/>
            <person name="Graham J."/>
            <person name="Grandbois E."/>
            <person name="Grewal S."/>
            <person name="Gyaltsen K."/>
            <person name="Hafez N."/>
            <person name="Hagos B."/>
            <person name="Hall J."/>
            <person name="Henson C."/>
            <person name="Hollinger A."/>
            <person name="Honan T."/>
            <person name="Huard M.D."/>
            <person name="Hughes L."/>
            <person name="Hurhula B."/>
            <person name="Husby M.E."/>
            <person name="Kamat A."/>
            <person name="Kanga B."/>
            <person name="Kashin S."/>
            <person name="Khazanovich D."/>
            <person name="Kisner P."/>
            <person name="Lance K."/>
            <person name="Lara M."/>
            <person name="Lee W."/>
            <person name="Lennon N."/>
            <person name="Letendre F."/>
            <person name="LeVine R."/>
            <person name="Lipovsky A."/>
            <person name="Liu X."/>
            <person name="Liu J."/>
            <person name="Liu S."/>
            <person name="Lokyitsang T."/>
            <person name="Lokyitsang Y."/>
            <person name="Lubonja R."/>
            <person name="Lui A."/>
            <person name="MacDonald P."/>
            <person name="Magnisalis V."/>
            <person name="Maru K."/>
            <person name="Matthews C."/>
            <person name="McCusker W."/>
            <person name="McDonough S."/>
            <person name="Mehta T."/>
            <person name="Meldrim J."/>
            <person name="Meneus L."/>
            <person name="Mihai O."/>
            <person name="Mihalev A."/>
            <person name="Mihova T."/>
            <person name="Mittelman R."/>
            <person name="Mlenga V."/>
            <person name="Montmayeur A."/>
            <person name="Mulrain L."/>
            <person name="Navidi A."/>
            <person name="Naylor J."/>
            <person name="Negash T."/>
            <person name="Nguyen T."/>
            <person name="Nguyen N."/>
            <person name="Nicol R."/>
            <person name="Norbu C."/>
            <person name="Norbu N."/>
            <person name="Novod N."/>
            <person name="O'Neill B."/>
            <person name="Osman S."/>
            <person name="Markiewicz E."/>
            <person name="Oyono O.L."/>
            <person name="Patti C."/>
            <person name="Phunkhang P."/>
            <person name="Pierre F."/>
            <person name="Priest M."/>
            <person name="Raghuraman S."/>
            <person name="Rege F."/>
            <person name="Reyes R."/>
            <person name="Rise C."/>
            <person name="Rogov P."/>
            <person name="Ross K."/>
            <person name="Ryan E."/>
            <person name="Settipalli S."/>
            <person name="Shea T."/>
            <person name="Sherpa N."/>
            <person name="Shi L."/>
            <person name="Shih D."/>
            <person name="Sparrow T."/>
            <person name="Spaulding J."/>
            <person name="Stalker J."/>
            <person name="Stange-Thomann N."/>
            <person name="Stavropoulos S."/>
            <person name="Stone C."/>
            <person name="Strader C."/>
            <person name="Tesfaye S."/>
            <person name="Thomson T."/>
            <person name="Thoulutsang Y."/>
            <person name="Thoulutsang D."/>
            <person name="Topham K."/>
            <person name="Topping I."/>
            <person name="Tsamla T."/>
            <person name="Vassiliev H."/>
            <person name="Vo A."/>
            <person name="Wangchuk T."/>
            <person name="Wangdi T."/>
            <person name="Weiand M."/>
            <person name="Wilkinson J."/>
            <person name="Wilson A."/>
            <person name="Yadav S."/>
            <person name="Young G."/>
            <person name="Yu Q."/>
            <person name="Zembek L."/>
            <person name="Zhong D."/>
            <person name="Zimmer A."/>
            <person name="Zwirko Z."/>
            <person name="Jaffe D.B."/>
            <person name="Alvarez P."/>
            <person name="Brockman W."/>
            <person name="Butler J."/>
            <person name="Chin C."/>
            <person name="Gnerre S."/>
            <person name="MacCallum I."/>
            <person name="Graves J.A."/>
            <person name="Ponting C.P."/>
            <person name="Breen M."/>
            <person name="Samollow P.B."/>
            <person name="Lander E.S."/>
            <person name="Lindblad-Toh K."/>
        </authorList>
    </citation>
    <scope>NUCLEOTIDE SEQUENCE [LARGE SCALE GENOMIC DNA]</scope>
</reference>
<organism evidence="1 2">
    <name type="scientific">Monodelphis domestica</name>
    <name type="common">Gray short-tailed opossum</name>
    <dbReference type="NCBI Taxonomy" id="13616"/>
    <lineage>
        <taxon>Eukaryota</taxon>
        <taxon>Metazoa</taxon>
        <taxon>Chordata</taxon>
        <taxon>Craniata</taxon>
        <taxon>Vertebrata</taxon>
        <taxon>Euteleostomi</taxon>
        <taxon>Mammalia</taxon>
        <taxon>Metatheria</taxon>
        <taxon>Didelphimorphia</taxon>
        <taxon>Didelphidae</taxon>
        <taxon>Monodelphis</taxon>
    </lineage>
</organism>
<keyword evidence="2" id="KW-1185">Reference proteome</keyword>
<dbReference type="PANTHER" id="PTHR24192:SF3">
    <property type="entry name" value="ANKYRIN REPEAT DOMAIN 40"/>
    <property type="match status" value="1"/>
</dbReference>
<dbReference type="Ensembl" id="ENSMODT00000073868.1">
    <property type="protein sequence ID" value="ENSMODP00000045050.1"/>
    <property type="gene ID" value="ENSMODG00000038141.1"/>
</dbReference>
<dbReference type="STRING" id="13616.ENSMODP00000045050"/>
<dbReference type="Proteomes" id="UP000002280">
    <property type="component" value="Chromosome 2"/>
</dbReference>
<reference evidence="1" key="3">
    <citation type="submission" date="2025-09" db="UniProtKB">
        <authorList>
            <consortium name="Ensembl"/>
        </authorList>
    </citation>
    <scope>IDENTIFICATION</scope>
</reference>
<sequence>MLSSQKLSLKFLSNLELVLKVRKQSSRENDFIEIELDRQKLTYQDLLQVSYRELEINFDQVEKIRKLPNPLLKKVIPKLWTSSYLRDSVNMLHVRQCALWKLVQVQCALTNLVGKSLCLMGFSDAQVAPIWKSRLVDPQRTSSQSNNLIFCPI</sequence>
<evidence type="ECO:0000313" key="1">
    <source>
        <dbReference type="Ensembl" id="ENSMODP00000045050.1"/>
    </source>
</evidence>
<reference evidence="1" key="2">
    <citation type="submission" date="2025-08" db="UniProtKB">
        <authorList>
            <consortium name="Ensembl"/>
        </authorList>
    </citation>
    <scope>IDENTIFICATION</scope>
</reference>
<proteinExistence type="predicted"/>
<protein>
    <submittedName>
        <fullName evidence="1">Uncharacterized protein</fullName>
    </submittedName>
</protein>
<accession>A0A5F8GC15</accession>